<sequence length="212" mass="23537">MAAPEKTPTSPDAHRALPDKKAVEAAGELLIKDEKGNEIAFKSLYSDKPADERQLIVFVRHFFCGSCELYAQALARDLPVEALAANKITLTIIGCGEPICIADWRKRTGCPYPPHTEPKHRLQDTLGPPNPPRAMPDKFPEYHSKSLFQVIKDSTWHALSSGPKKALSGGPASQQGGEWLFQNGEVKFVHRMRNSADHVDTKELKMVLEINE</sequence>
<dbReference type="AlphaFoldDB" id="A0A2D3VAW4"/>
<dbReference type="InterPro" id="IPR032801">
    <property type="entry name" value="PXL2A/B/C"/>
</dbReference>
<proteinExistence type="predicted"/>
<dbReference type="Proteomes" id="UP000225277">
    <property type="component" value="Unassembled WGS sequence"/>
</dbReference>
<dbReference type="EMBL" id="FJUY01000014">
    <property type="protein sequence ID" value="CZT22785.1"/>
    <property type="molecule type" value="Genomic_DNA"/>
</dbReference>
<dbReference type="SUPFAM" id="SSF52833">
    <property type="entry name" value="Thioredoxin-like"/>
    <property type="match status" value="1"/>
</dbReference>
<accession>A0A2D3VAW4</accession>
<protein>
    <recommendedName>
        <fullName evidence="3">Thioredoxin-like protein</fullName>
    </recommendedName>
</protein>
<dbReference type="OrthoDB" id="40334at2759"/>
<dbReference type="Gene3D" id="3.40.30.10">
    <property type="entry name" value="Glutaredoxin"/>
    <property type="match status" value="1"/>
</dbReference>
<name>A0A2D3VAW4_9PEZI</name>
<dbReference type="PANTHER" id="PTHR28630:SF3">
    <property type="entry name" value="PEROXIREDOXIN-LIKE 2C"/>
    <property type="match status" value="1"/>
</dbReference>
<gene>
    <name evidence="1" type="ORF">RCC_08491</name>
</gene>
<dbReference type="RefSeq" id="XP_023629509.1">
    <property type="nucleotide sequence ID" value="XM_023773741.1"/>
</dbReference>
<evidence type="ECO:0008006" key="3">
    <source>
        <dbReference type="Google" id="ProtNLM"/>
    </source>
</evidence>
<evidence type="ECO:0000313" key="1">
    <source>
        <dbReference type="EMBL" id="CZT22785.1"/>
    </source>
</evidence>
<dbReference type="PANTHER" id="PTHR28630">
    <property type="match status" value="1"/>
</dbReference>
<dbReference type="GeneID" id="35603581"/>
<reference evidence="1 2" key="1">
    <citation type="submission" date="2016-03" db="EMBL/GenBank/DDBJ databases">
        <authorList>
            <person name="Ploux O."/>
        </authorList>
    </citation>
    <scope>NUCLEOTIDE SEQUENCE [LARGE SCALE GENOMIC DNA]</scope>
    <source>
        <strain evidence="1 2">URUG2</strain>
    </source>
</reference>
<dbReference type="InterPro" id="IPR036249">
    <property type="entry name" value="Thioredoxin-like_sf"/>
</dbReference>
<evidence type="ECO:0000313" key="2">
    <source>
        <dbReference type="Proteomes" id="UP000225277"/>
    </source>
</evidence>
<keyword evidence="2" id="KW-1185">Reference proteome</keyword>
<dbReference type="Pfam" id="PF13911">
    <property type="entry name" value="AhpC-TSA_2"/>
    <property type="match status" value="1"/>
</dbReference>
<dbReference type="STRING" id="112498.A0A2D3VAW4"/>
<organism evidence="1 2">
    <name type="scientific">Ramularia collo-cygni</name>
    <dbReference type="NCBI Taxonomy" id="112498"/>
    <lineage>
        <taxon>Eukaryota</taxon>
        <taxon>Fungi</taxon>
        <taxon>Dikarya</taxon>
        <taxon>Ascomycota</taxon>
        <taxon>Pezizomycotina</taxon>
        <taxon>Dothideomycetes</taxon>
        <taxon>Dothideomycetidae</taxon>
        <taxon>Mycosphaerellales</taxon>
        <taxon>Mycosphaerellaceae</taxon>
        <taxon>Ramularia</taxon>
    </lineage>
</organism>